<comment type="caution">
    <text evidence="5">The sequence shown here is derived from an EMBL/GenBank/DDBJ whole genome shotgun (WGS) entry which is preliminary data.</text>
</comment>
<name>A0A9X4AV24_9BACT</name>
<dbReference type="EMBL" id="JAGTJJ010000032">
    <property type="protein sequence ID" value="MDC3985838.1"/>
    <property type="molecule type" value="Genomic_DNA"/>
</dbReference>
<sequence>MRLDQSAYVAALALLLSFTPSCARKSAEQKAKPAESATAEPAPAVKFAKVTERKLSPTLELTGTLAADETSEVAAATSGIVTKVVIDVGTRVKKGDILVQLDSSDPALRAQAADASAAQALAKLGVKRGEKFDANNVAEVRAAKESMDLAVSEADRTKKLYEGGSVAASQWDQARSRAEQARAQYEAALNGAAQGWAGLAAAQSQANLARKSVADTSIRAPFDGAVAERRATVGEFAPMGKVVAVVVRDETLRLRIDVPETDASKVTVGKEVTLTVSAHPGKTFKGLVKRVGASLKAQSRTLPIEAEVANADGLLKPGYFARAYVELGEADTNALFVPRAAIGSSGSANRVFVRSGNRVVERIVTLGREIDGEVEIRGNVLPSDEVATERVDLLQDGVDVNVAPASGAK</sequence>
<dbReference type="PANTHER" id="PTHR30469">
    <property type="entry name" value="MULTIDRUG RESISTANCE PROTEIN MDTA"/>
    <property type="match status" value="1"/>
</dbReference>
<dbReference type="Pfam" id="PF25917">
    <property type="entry name" value="BSH_RND"/>
    <property type="match status" value="1"/>
</dbReference>
<keyword evidence="2" id="KW-0732">Signal</keyword>
<proteinExistence type="inferred from homology"/>
<dbReference type="InterPro" id="IPR058792">
    <property type="entry name" value="Beta-barrel_RND_2"/>
</dbReference>
<accession>A0A9X4AV24</accession>
<feature type="domain" description="Multidrug resistance protein MdtA-like barrel-sandwich hybrid" evidence="3">
    <location>
        <begin position="70"/>
        <end position="247"/>
    </location>
</feature>
<feature type="chain" id="PRO_5040787832" evidence="2">
    <location>
        <begin position="24"/>
        <end position="409"/>
    </location>
</feature>
<dbReference type="InterPro" id="IPR058625">
    <property type="entry name" value="MdtA-like_BSH"/>
</dbReference>
<feature type="domain" description="CusB-like beta-barrel" evidence="4">
    <location>
        <begin position="254"/>
        <end position="324"/>
    </location>
</feature>
<evidence type="ECO:0000256" key="1">
    <source>
        <dbReference type="ARBA" id="ARBA00009477"/>
    </source>
</evidence>
<organism evidence="5 6">
    <name type="scientific">Polyangium jinanense</name>
    <dbReference type="NCBI Taxonomy" id="2829994"/>
    <lineage>
        <taxon>Bacteria</taxon>
        <taxon>Pseudomonadati</taxon>
        <taxon>Myxococcota</taxon>
        <taxon>Polyangia</taxon>
        <taxon>Polyangiales</taxon>
        <taxon>Polyangiaceae</taxon>
        <taxon>Polyangium</taxon>
    </lineage>
</organism>
<dbReference type="InterPro" id="IPR006143">
    <property type="entry name" value="RND_pump_MFP"/>
</dbReference>
<reference evidence="5 6" key="1">
    <citation type="submission" date="2021-04" db="EMBL/GenBank/DDBJ databases">
        <title>Genome analysis of Polyangium sp.</title>
        <authorList>
            <person name="Li Y."/>
            <person name="Wang J."/>
        </authorList>
    </citation>
    <scope>NUCLEOTIDE SEQUENCE [LARGE SCALE GENOMIC DNA]</scope>
    <source>
        <strain evidence="5 6">SDU14</strain>
    </source>
</reference>
<evidence type="ECO:0000259" key="4">
    <source>
        <dbReference type="Pfam" id="PF25954"/>
    </source>
</evidence>
<dbReference type="Pfam" id="PF25954">
    <property type="entry name" value="Beta-barrel_RND_2"/>
    <property type="match status" value="1"/>
</dbReference>
<dbReference type="NCBIfam" id="TIGR01730">
    <property type="entry name" value="RND_mfp"/>
    <property type="match status" value="1"/>
</dbReference>
<dbReference type="GO" id="GO:0015562">
    <property type="term" value="F:efflux transmembrane transporter activity"/>
    <property type="evidence" value="ECO:0007669"/>
    <property type="project" value="TreeGrafter"/>
</dbReference>
<dbReference type="PANTHER" id="PTHR30469:SF15">
    <property type="entry name" value="HLYD FAMILY OF SECRETION PROTEINS"/>
    <property type="match status" value="1"/>
</dbReference>
<comment type="similarity">
    <text evidence="1">Belongs to the membrane fusion protein (MFP) (TC 8.A.1) family.</text>
</comment>
<evidence type="ECO:0000313" key="6">
    <source>
        <dbReference type="Proteomes" id="UP001151081"/>
    </source>
</evidence>
<feature type="signal peptide" evidence="2">
    <location>
        <begin position="1"/>
        <end position="23"/>
    </location>
</feature>
<dbReference type="Gene3D" id="2.40.50.100">
    <property type="match status" value="1"/>
</dbReference>
<evidence type="ECO:0000256" key="2">
    <source>
        <dbReference type="SAM" id="SignalP"/>
    </source>
</evidence>
<dbReference type="AlphaFoldDB" id="A0A9X4AV24"/>
<dbReference type="GO" id="GO:1990281">
    <property type="term" value="C:efflux pump complex"/>
    <property type="evidence" value="ECO:0007669"/>
    <property type="project" value="TreeGrafter"/>
</dbReference>
<evidence type="ECO:0000259" key="3">
    <source>
        <dbReference type="Pfam" id="PF25917"/>
    </source>
</evidence>
<keyword evidence="6" id="KW-1185">Reference proteome</keyword>
<dbReference type="Proteomes" id="UP001151081">
    <property type="component" value="Unassembled WGS sequence"/>
</dbReference>
<dbReference type="FunFam" id="2.40.30.170:FF:000010">
    <property type="entry name" value="Efflux RND transporter periplasmic adaptor subunit"/>
    <property type="match status" value="1"/>
</dbReference>
<dbReference type="SUPFAM" id="SSF111369">
    <property type="entry name" value="HlyD-like secretion proteins"/>
    <property type="match status" value="2"/>
</dbReference>
<dbReference type="Gene3D" id="2.40.420.20">
    <property type="match status" value="1"/>
</dbReference>
<protein>
    <submittedName>
        <fullName evidence="5">Efflux RND transporter periplasmic adaptor subunit</fullName>
    </submittedName>
</protein>
<evidence type="ECO:0000313" key="5">
    <source>
        <dbReference type="EMBL" id="MDC3985838.1"/>
    </source>
</evidence>
<dbReference type="Gene3D" id="2.40.30.170">
    <property type="match status" value="1"/>
</dbReference>
<gene>
    <name evidence="5" type="ORF">KEG57_35485</name>
</gene>